<dbReference type="GO" id="GO:0008879">
    <property type="term" value="F:glucose-1-phosphate thymidylyltransferase activity"/>
    <property type="evidence" value="ECO:0007669"/>
    <property type="project" value="UniProtKB-EC"/>
</dbReference>
<evidence type="ECO:0000256" key="9">
    <source>
        <dbReference type="ARBA" id="ARBA00049336"/>
    </source>
</evidence>
<dbReference type="Proteomes" id="UP000622317">
    <property type="component" value="Unassembled WGS sequence"/>
</dbReference>
<proteinExistence type="inferred from homology"/>
<dbReference type="AlphaFoldDB" id="A0A927IGY3"/>
<evidence type="ECO:0000256" key="5">
    <source>
        <dbReference type="ARBA" id="ARBA00022695"/>
    </source>
</evidence>
<dbReference type="CDD" id="cd02538">
    <property type="entry name" value="G1P_TT_short"/>
    <property type="match status" value="1"/>
</dbReference>
<evidence type="ECO:0000256" key="1">
    <source>
        <dbReference type="ARBA" id="ARBA00001946"/>
    </source>
</evidence>
<dbReference type="InterPro" id="IPR029044">
    <property type="entry name" value="Nucleotide-diphossugar_trans"/>
</dbReference>
<comment type="catalytic activity">
    <reaction evidence="9 10">
        <text>dTTP + alpha-D-glucose 1-phosphate + H(+) = dTDP-alpha-D-glucose + diphosphate</text>
        <dbReference type="Rhea" id="RHEA:15225"/>
        <dbReference type="ChEBI" id="CHEBI:15378"/>
        <dbReference type="ChEBI" id="CHEBI:33019"/>
        <dbReference type="ChEBI" id="CHEBI:37568"/>
        <dbReference type="ChEBI" id="CHEBI:57477"/>
        <dbReference type="ChEBI" id="CHEBI:58601"/>
        <dbReference type="EC" id="2.7.7.24"/>
    </reaction>
</comment>
<comment type="similarity">
    <text evidence="2 10">Belongs to the glucose-1-phosphate thymidylyltransferase family.</text>
</comment>
<dbReference type="InterPro" id="IPR005835">
    <property type="entry name" value="NTP_transferase_dom"/>
</dbReference>
<protein>
    <recommendedName>
        <fullName evidence="3 10">Glucose-1-phosphate thymidylyltransferase</fullName>
        <ecNumber evidence="3 10">2.7.7.24</ecNumber>
    </recommendedName>
</protein>
<comment type="caution">
    <text evidence="12">The sequence shown here is derived from an EMBL/GenBank/DDBJ whole genome shotgun (WGS) entry which is preliminary data.</text>
</comment>
<evidence type="ECO:0000256" key="6">
    <source>
        <dbReference type="ARBA" id="ARBA00022723"/>
    </source>
</evidence>
<keyword evidence="4 10" id="KW-0808">Transferase</keyword>
<dbReference type="SUPFAM" id="SSF53448">
    <property type="entry name" value="Nucleotide-diphospho-sugar transferases"/>
    <property type="match status" value="1"/>
</dbReference>
<dbReference type="PANTHER" id="PTHR43532:SF4">
    <property type="entry name" value="GLUCOSE-1-PHOSPHATE THYMIDYLYLTRANSFERASE 2"/>
    <property type="match status" value="1"/>
</dbReference>
<evidence type="ECO:0000259" key="11">
    <source>
        <dbReference type="Pfam" id="PF00483"/>
    </source>
</evidence>
<evidence type="ECO:0000256" key="3">
    <source>
        <dbReference type="ARBA" id="ARBA00012461"/>
    </source>
</evidence>
<dbReference type="Gene3D" id="3.90.550.10">
    <property type="entry name" value="Spore Coat Polysaccharide Biosynthesis Protein SpsA, Chain A"/>
    <property type="match status" value="1"/>
</dbReference>
<dbReference type="GO" id="GO:0046872">
    <property type="term" value="F:metal ion binding"/>
    <property type="evidence" value="ECO:0007669"/>
    <property type="project" value="UniProtKB-KW"/>
</dbReference>
<evidence type="ECO:0000313" key="12">
    <source>
        <dbReference type="EMBL" id="MBD5779641.1"/>
    </source>
</evidence>
<feature type="domain" description="Nucleotidyl transferase" evidence="11">
    <location>
        <begin position="7"/>
        <end position="242"/>
    </location>
</feature>
<dbReference type="RefSeq" id="WP_191616779.1">
    <property type="nucleotide sequence ID" value="NZ_JACYFG010000010.1"/>
</dbReference>
<dbReference type="Pfam" id="PF00483">
    <property type="entry name" value="NTP_transferase"/>
    <property type="match status" value="1"/>
</dbReference>
<evidence type="ECO:0000256" key="2">
    <source>
        <dbReference type="ARBA" id="ARBA00010480"/>
    </source>
</evidence>
<reference evidence="12" key="1">
    <citation type="submission" date="2020-09" db="EMBL/GenBank/DDBJ databases">
        <title>Pelagicoccus enzymogenes sp. nov. with an EPS production, isolated from marine sediment.</title>
        <authorList>
            <person name="Feng X."/>
        </authorList>
    </citation>
    <scope>NUCLEOTIDE SEQUENCE</scope>
    <source>
        <strain evidence="12">NFK12</strain>
    </source>
</reference>
<evidence type="ECO:0000256" key="8">
    <source>
        <dbReference type="ARBA" id="ARBA00037065"/>
    </source>
</evidence>
<organism evidence="12 13">
    <name type="scientific">Pelagicoccus enzymogenes</name>
    <dbReference type="NCBI Taxonomy" id="2773457"/>
    <lineage>
        <taxon>Bacteria</taxon>
        <taxon>Pseudomonadati</taxon>
        <taxon>Verrucomicrobiota</taxon>
        <taxon>Opitutia</taxon>
        <taxon>Puniceicoccales</taxon>
        <taxon>Pelagicoccaceae</taxon>
        <taxon>Pelagicoccus</taxon>
    </lineage>
</organism>
<dbReference type="EMBL" id="JACYFG010000010">
    <property type="protein sequence ID" value="MBD5779641.1"/>
    <property type="molecule type" value="Genomic_DNA"/>
</dbReference>
<evidence type="ECO:0000256" key="7">
    <source>
        <dbReference type="ARBA" id="ARBA00022842"/>
    </source>
</evidence>
<keyword evidence="6 10" id="KW-0479">Metal-binding</keyword>
<dbReference type="PANTHER" id="PTHR43532">
    <property type="entry name" value="GLUCOSE-1-PHOSPHATE THYMIDYLYLTRANSFERASE"/>
    <property type="match status" value="1"/>
</dbReference>
<gene>
    <name evidence="12" type="primary">rfbA</name>
    <name evidence="12" type="ORF">IEN85_09055</name>
</gene>
<comment type="cofactor">
    <cofactor evidence="1">
        <name>Mg(2+)</name>
        <dbReference type="ChEBI" id="CHEBI:18420"/>
    </cofactor>
</comment>
<name>A0A927IGY3_9BACT</name>
<dbReference type="InterPro" id="IPR005907">
    <property type="entry name" value="G1P_thy_trans_s"/>
</dbReference>
<keyword evidence="5 10" id="KW-0548">Nucleotidyltransferase</keyword>
<accession>A0A927IGY3</accession>
<keyword evidence="13" id="KW-1185">Reference proteome</keyword>
<evidence type="ECO:0000256" key="4">
    <source>
        <dbReference type="ARBA" id="ARBA00022679"/>
    </source>
</evidence>
<dbReference type="FunFam" id="3.90.550.10:FF:000023">
    <property type="entry name" value="Glucose-1-phosphate thymidylyltransferase"/>
    <property type="match status" value="1"/>
</dbReference>
<comment type="function">
    <text evidence="8 10">Catalyzes the formation of dTDP-glucose, from dTTP and glucose 1-phosphate, as well as its pyrophosphorolysis.</text>
</comment>
<dbReference type="EC" id="2.7.7.24" evidence="3 10"/>
<evidence type="ECO:0000313" key="13">
    <source>
        <dbReference type="Proteomes" id="UP000622317"/>
    </source>
</evidence>
<dbReference type="NCBIfam" id="TIGR01207">
    <property type="entry name" value="rmlA"/>
    <property type="match status" value="1"/>
</dbReference>
<keyword evidence="7 10" id="KW-0460">Magnesium</keyword>
<sequence length="293" mass="32316">MSTKPRKGIVLAGGSGTRLYPCTIAVSKQLMPIYDKPMIYYPVSLLMLAGIKDILIISTPQDTPLFERLLGDGSAFGVNFSYEVQPSPDGLAQAFLIGEEFLDGAPAALVLGDNLFFGHELVRTLRNADARTDGSTIFGYNVANPTAYGVVEFAPDGKVLSIEEKPAQPKSNYAVPGLYFYDEKVVEYAKQVKPSARGELEITDLNRIYLEKGALNVELLGRGTAWLDTGTHKNLMEAGQFVQVIEERQGLKMACLEGIGYEKGWLTRGQLEERIEFLGKTSYATYLRQLLRD</sequence>
<evidence type="ECO:0000256" key="10">
    <source>
        <dbReference type="RuleBase" id="RU003706"/>
    </source>
</evidence>